<keyword evidence="5 7" id="KW-1133">Transmembrane helix</keyword>
<evidence type="ECO:0000256" key="7">
    <source>
        <dbReference type="SAM" id="Phobius"/>
    </source>
</evidence>
<evidence type="ECO:0000313" key="8">
    <source>
        <dbReference type="EMBL" id="PIN19714.1"/>
    </source>
</evidence>
<feature type="transmembrane region" description="Helical" evidence="7">
    <location>
        <begin position="357"/>
        <end position="376"/>
    </location>
</feature>
<feature type="transmembrane region" description="Helical" evidence="7">
    <location>
        <begin position="324"/>
        <end position="345"/>
    </location>
</feature>
<gene>
    <name evidence="8" type="ORF">CDL12_07598</name>
</gene>
<dbReference type="SUPFAM" id="SSF103481">
    <property type="entry name" value="Multidrug resistance efflux transporter EmrE"/>
    <property type="match status" value="1"/>
</dbReference>
<evidence type="ECO:0000313" key="9">
    <source>
        <dbReference type="Proteomes" id="UP000231279"/>
    </source>
</evidence>
<feature type="transmembrane region" description="Helical" evidence="7">
    <location>
        <begin position="169"/>
        <end position="188"/>
    </location>
</feature>
<dbReference type="OrthoDB" id="416555at2759"/>
<dbReference type="Proteomes" id="UP000231279">
    <property type="component" value="Unassembled WGS sequence"/>
</dbReference>
<dbReference type="Pfam" id="PF08627">
    <property type="entry name" value="CRT-like"/>
    <property type="match status" value="1"/>
</dbReference>
<reference evidence="9" key="1">
    <citation type="journal article" date="2018" name="Gigascience">
        <title>Genome assembly of the Pink Ipe (Handroanthus impetiginosus, Bignoniaceae), a highly valued, ecologically keystone Neotropical timber forest tree.</title>
        <authorList>
            <person name="Silva-Junior O.B."/>
            <person name="Grattapaglia D."/>
            <person name="Novaes E."/>
            <person name="Collevatti R.G."/>
        </authorList>
    </citation>
    <scope>NUCLEOTIDE SEQUENCE [LARGE SCALE GENOMIC DNA]</scope>
    <source>
        <strain evidence="9">cv. UFG-1</strain>
    </source>
</reference>
<dbReference type="InterPro" id="IPR037185">
    <property type="entry name" value="EmrE-like"/>
</dbReference>
<evidence type="ECO:0000256" key="4">
    <source>
        <dbReference type="ARBA" id="ARBA00022692"/>
    </source>
</evidence>
<dbReference type="EMBL" id="NKXS01001231">
    <property type="protein sequence ID" value="PIN19714.1"/>
    <property type="molecule type" value="Genomic_DNA"/>
</dbReference>
<comment type="subcellular location">
    <subcellularLocation>
        <location evidence="1">Membrane</location>
        <topology evidence="1">Multi-pass membrane protein</topology>
    </subcellularLocation>
</comment>
<keyword evidence="4 7" id="KW-0812">Transmembrane</keyword>
<comment type="caution">
    <text evidence="8">The sequence shown here is derived from an EMBL/GenBank/DDBJ whole genome shotgun (WGS) entry which is preliminary data.</text>
</comment>
<dbReference type="InterPro" id="IPR013936">
    <property type="entry name" value="CRT-like"/>
</dbReference>
<dbReference type="AlphaFoldDB" id="A0A2G9HQB7"/>
<feature type="transmembrane region" description="Helical" evidence="7">
    <location>
        <begin position="194"/>
        <end position="215"/>
    </location>
</feature>
<dbReference type="GO" id="GO:0016020">
    <property type="term" value="C:membrane"/>
    <property type="evidence" value="ECO:0007669"/>
    <property type="project" value="UniProtKB-SubCell"/>
</dbReference>
<sequence>MKLLCIRSKSSAHCFVSANINGSSNGVSGIGSVLTPLPPQLGCRLRPLKSSVNNVKLSFPNHSFYDRKTSISRFPHLLPSALAKTGPPSSNQSSDEKLAVVAWSAITFVLAVGNRVLQKLALVPMKDYPLFFAQLGSFVYAAIYFSMLHVRYHAGITTDEMLAVPKSPLIAIGFLESVAVISAMYAGAMLPGPAIAIIYQTYLIWQLVFSSLFLGRRYSLNQILGCFLVAAGVVVAVTSGSNNNRMLSGVGLFWPALMLASSVFQAAASIVKESVFVDAATRLKVKMNNMCRCDGAPLLPLLYMISNLFFSISILNLLKSSNAIVTSLAVRSSVPFAIYVLSLPLPCLPKGVSLSPLFHLGNVILVVGLILYNMPWPWNQQSEIL</sequence>
<feature type="transmembrane region" description="Helical" evidence="7">
    <location>
        <begin position="298"/>
        <end position="318"/>
    </location>
</feature>
<feature type="transmembrane region" description="Helical" evidence="7">
    <location>
        <begin position="98"/>
        <end position="117"/>
    </location>
</feature>
<organism evidence="8 9">
    <name type="scientific">Handroanthus impetiginosus</name>
    <dbReference type="NCBI Taxonomy" id="429701"/>
    <lineage>
        <taxon>Eukaryota</taxon>
        <taxon>Viridiplantae</taxon>
        <taxon>Streptophyta</taxon>
        <taxon>Embryophyta</taxon>
        <taxon>Tracheophyta</taxon>
        <taxon>Spermatophyta</taxon>
        <taxon>Magnoliopsida</taxon>
        <taxon>eudicotyledons</taxon>
        <taxon>Gunneridae</taxon>
        <taxon>Pentapetalae</taxon>
        <taxon>asterids</taxon>
        <taxon>lamiids</taxon>
        <taxon>Lamiales</taxon>
        <taxon>Bignoniaceae</taxon>
        <taxon>Crescentiina</taxon>
        <taxon>Tabebuia alliance</taxon>
        <taxon>Handroanthus</taxon>
    </lineage>
</organism>
<evidence type="ECO:0000256" key="5">
    <source>
        <dbReference type="ARBA" id="ARBA00022989"/>
    </source>
</evidence>
<name>A0A2G9HQB7_9LAMI</name>
<feature type="transmembrane region" description="Helical" evidence="7">
    <location>
        <begin position="129"/>
        <end position="148"/>
    </location>
</feature>
<evidence type="ECO:0000256" key="6">
    <source>
        <dbReference type="ARBA" id="ARBA00023136"/>
    </source>
</evidence>
<evidence type="ECO:0000256" key="1">
    <source>
        <dbReference type="ARBA" id="ARBA00004141"/>
    </source>
</evidence>
<dbReference type="PANTHER" id="PTHR31326:SF1">
    <property type="entry name" value="PROTEIN CLT2, CHLOROPLASTIC"/>
    <property type="match status" value="1"/>
</dbReference>
<keyword evidence="6 7" id="KW-0472">Membrane</keyword>
<evidence type="ECO:0000256" key="2">
    <source>
        <dbReference type="ARBA" id="ARBA00006690"/>
    </source>
</evidence>
<comment type="similarity">
    <text evidence="2">Belongs to the CRT-like transporter family.</text>
</comment>
<keyword evidence="9" id="KW-1185">Reference proteome</keyword>
<accession>A0A2G9HQB7</accession>
<dbReference type="PANTHER" id="PTHR31326">
    <property type="entry name" value="PROTEIN CLT2, CHLOROPLASTIC"/>
    <property type="match status" value="1"/>
</dbReference>
<feature type="transmembrane region" description="Helical" evidence="7">
    <location>
        <begin position="252"/>
        <end position="277"/>
    </location>
</feature>
<keyword evidence="3" id="KW-0813">Transport</keyword>
<protein>
    <submittedName>
        <fullName evidence="8">Uncharacterized protein</fullName>
    </submittedName>
</protein>
<feature type="transmembrane region" description="Helical" evidence="7">
    <location>
        <begin position="222"/>
        <end position="240"/>
    </location>
</feature>
<evidence type="ECO:0000256" key="3">
    <source>
        <dbReference type="ARBA" id="ARBA00022448"/>
    </source>
</evidence>
<proteinExistence type="inferred from homology"/>